<dbReference type="SUPFAM" id="SSF52266">
    <property type="entry name" value="SGNH hydrolase"/>
    <property type="match status" value="1"/>
</dbReference>
<sequence length="321" mass="37151">MEFRTPVHIAPFGFRIGHSHKGLLVGSCFADRIGRIMRNHKLPVTVNPFGTLFNPASIAATLKRLEERRSYDAGDLTRYEERWISFDHHGAFDGSDCEQTLRRINEALETGAEALRTADYAILTLGTAWVYELRDTGRIVANCHKLPAAMFRRRRMSASEIVETLGEAITRFLPGRKTILTVSPVRHLGDGATENTLSKSTLILAAHALTESLPDCRYFPAYEILMDDLRDYRFYERDMVHPSETAVEYIWETFRRNILDERNDRLFDRAEALHRAMEHRPFDPSGEAHRRFRNRQAEEARALQRQYPDLDFSEEIKFFES</sequence>
<keyword evidence="3" id="KW-1185">Reference proteome</keyword>
<evidence type="ECO:0000313" key="2">
    <source>
        <dbReference type="EMBL" id="UWN57350.1"/>
    </source>
</evidence>
<accession>A0ABY5UZH2</accession>
<name>A0ABY5UZH2_9BACT</name>
<evidence type="ECO:0000313" key="3">
    <source>
        <dbReference type="Proteomes" id="UP001059295"/>
    </source>
</evidence>
<dbReference type="RefSeq" id="WP_019245261.1">
    <property type="nucleotide sequence ID" value="NZ_CAPH01000006.1"/>
</dbReference>
<dbReference type="EMBL" id="CP102294">
    <property type="protein sequence ID" value="UWN57350.1"/>
    <property type="molecule type" value="Genomic_DNA"/>
</dbReference>
<dbReference type="Gene3D" id="3.40.50.1110">
    <property type="entry name" value="SGNH hydrolase"/>
    <property type="match status" value="1"/>
</dbReference>
<dbReference type="InterPro" id="IPR036514">
    <property type="entry name" value="SGNH_hydro_sf"/>
</dbReference>
<dbReference type="Pfam" id="PF08885">
    <property type="entry name" value="GSCFA"/>
    <property type="match status" value="1"/>
</dbReference>
<dbReference type="InterPro" id="IPR014982">
    <property type="entry name" value="GSCFA"/>
</dbReference>
<evidence type="ECO:0000259" key="1">
    <source>
        <dbReference type="Pfam" id="PF08885"/>
    </source>
</evidence>
<feature type="domain" description="GSCFA" evidence="1">
    <location>
        <begin position="23"/>
        <end position="254"/>
    </location>
</feature>
<dbReference type="GeneID" id="82890232"/>
<proteinExistence type="predicted"/>
<organism evidence="2 3">
    <name type="scientific">Alistipes ihumii AP11</name>
    <dbReference type="NCBI Taxonomy" id="1211813"/>
    <lineage>
        <taxon>Bacteria</taxon>
        <taxon>Pseudomonadati</taxon>
        <taxon>Bacteroidota</taxon>
        <taxon>Bacteroidia</taxon>
        <taxon>Bacteroidales</taxon>
        <taxon>Rikenellaceae</taxon>
        <taxon>Alistipes</taxon>
    </lineage>
</organism>
<reference evidence="2" key="1">
    <citation type="journal article" date="2022" name="Cell">
        <title>Design, construction, and in vivo augmentation of a complex gut microbiome.</title>
        <authorList>
            <person name="Cheng A.G."/>
            <person name="Ho P.Y."/>
            <person name="Aranda-Diaz A."/>
            <person name="Jain S."/>
            <person name="Yu F.B."/>
            <person name="Meng X."/>
            <person name="Wang M."/>
            <person name="Iakiviak M."/>
            <person name="Nagashima K."/>
            <person name="Zhao A."/>
            <person name="Murugkar P."/>
            <person name="Patil A."/>
            <person name="Atabakhsh K."/>
            <person name="Weakley A."/>
            <person name="Yan J."/>
            <person name="Brumbaugh A.R."/>
            <person name="Higginbottom S."/>
            <person name="Dimas A."/>
            <person name="Shiver A.L."/>
            <person name="Deutschbauer A."/>
            <person name="Neff N."/>
            <person name="Sonnenburg J.L."/>
            <person name="Huang K.C."/>
            <person name="Fischbach M.A."/>
        </authorList>
    </citation>
    <scope>NUCLEOTIDE SEQUENCE</scope>
    <source>
        <strain evidence="2">AP11</strain>
    </source>
</reference>
<protein>
    <submittedName>
        <fullName evidence="2">GSCFA domain-containing protein</fullName>
    </submittedName>
</protein>
<gene>
    <name evidence="2" type="ORF">NQ491_00820</name>
</gene>
<dbReference type="Proteomes" id="UP001059295">
    <property type="component" value="Chromosome"/>
</dbReference>